<evidence type="ECO:0000313" key="2">
    <source>
        <dbReference type="EMBL" id="KAF7932454.1"/>
    </source>
</evidence>
<evidence type="ECO:0000313" key="3">
    <source>
        <dbReference type="Proteomes" id="UP000783213"/>
    </source>
</evidence>
<accession>A0ABQ7ISE7</accession>
<sequence>MSDRSRREISYFWKDALQWTIFCGINPVDYPAFKNGHFNSIILEGSDPLQSLEELRNSKELSDEENAVVEGCIKASKPLFHNPTYNSHNPFLIEYEDLWNEVKKLNQMFGNDGVRQGRCPVCTKRVLEIEYIFDENGVLKRMATDDAVPVEELRPRLWDPKFHDSFMRARDKQSTPILKEYTSSDREFVDKPTDDTSPGSTEDELKEEVANDSDELLERDEMNVRDEAKAESTDNGDELAADLSDKFGPLTFLTLIGTDEKTQE</sequence>
<feature type="compositionally biased region" description="Basic and acidic residues" evidence="1">
    <location>
        <begin position="219"/>
        <end position="232"/>
    </location>
</feature>
<protein>
    <submittedName>
        <fullName evidence="2">Uncharacterized protein</fullName>
    </submittedName>
</protein>
<name>A0ABQ7ISE7_9HELO</name>
<dbReference type="Proteomes" id="UP000783213">
    <property type="component" value="Unassembled WGS sequence"/>
</dbReference>
<keyword evidence="3" id="KW-1185">Reference proteome</keyword>
<feature type="region of interest" description="Disordered" evidence="1">
    <location>
        <begin position="184"/>
        <end position="243"/>
    </location>
</feature>
<organism evidence="2 3">
    <name type="scientific">Botrytis deweyae</name>
    <dbReference type="NCBI Taxonomy" id="2478750"/>
    <lineage>
        <taxon>Eukaryota</taxon>
        <taxon>Fungi</taxon>
        <taxon>Dikarya</taxon>
        <taxon>Ascomycota</taxon>
        <taxon>Pezizomycotina</taxon>
        <taxon>Leotiomycetes</taxon>
        <taxon>Helotiales</taxon>
        <taxon>Sclerotiniaceae</taxon>
        <taxon>Botrytis</taxon>
    </lineage>
</organism>
<feature type="compositionally biased region" description="Acidic residues" evidence="1">
    <location>
        <begin position="201"/>
        <end position="218"/>
    </location>
</feature>
<dbReference type="GeneID" id="62230527"/>
<proteinExistence type="predicted"/>
<dbReference type="EMBL" id="RCSX01000007">
    <property type="protein sequence ID" value="KAF7932454.1"/>
    <property type="molecule type" value="Genomic_DNA"/>
</dbReference>
<reference evidence="2 3" key="1">
    <citation type="journal article" date="2020" name="Genome Biol. Evol.">
        <title>Comparative genomics of Sclerotiniaceae.</title>
        <authorList>
            <person name="Valero Jimenez C.A."/>
            <person name="Steentjes M."/>
            <person name="Scholten O.E."/>
            <person name="Van Kan J.A.L."/>
        </authorList>
    </citation>
    <scope>NUCLEOTIDE SEQUENCE [LARGE SCALE GENOMIC DNA]</scope>
    <source>
        <strain evidence="2 3">B1</strain>
    </source>
</reference>
<evidence type="ECO:0000256" key="1">
    <source>
        <dbReference type="SAM" id="MobiDB-lite"/>
    </source>
</evidence>
<comment type="caution">
    <text evidence="2">The sequence shown here is derived from an EMBL/GenBank/DDBJ whole genome shotgun (WGS) entry which is preliminary data.</text>
</comment>
<feature type="compositionally biased region" description="Basic and acidic residues" evidence="1">
    <location>
        <begin position="184"/>
        <end position="194"/>
    </location>
</feature>
<dbReference type="RefSeq" id="XP_038811846.1">
    <property type="nucleotide sequence ID" value="XM_038951373.1"/>
</dbReference>
<gene>
    <name evidence="2" type="ORF">EAE98_003753</name>
</gene>